<accession>A0A9N9IQ33</accession>
<dbReference type="EMBL" id="CAJVPZ010033659">
    <property type="protein sequence ID" value="CAG8744923.1"/>
    <property type="molecule type" value="Genomic_DNA"/>
</dbReference>
<dbReference type="Proteomes" id="UP000789396">
    <property type="component" value="Unassembled WGS sequence"/>
</dbReference>
<evidence type="ECO:0000313" key="2">
    <source>
        <dbReference type="Proteomes" id="UP000789396"/>
    </source>
</evidence>
<evidence type="ECO:0000313" key="1">
    <source>
        <dbReference type="EMBL" id="CAG8744923.1"/>
    </source>
</evidence>
<organism evidence="1 2">
    <name type="scientific">Racocetra fulgida</name>
    <dbReference type="NCBI Taxonomy" id="60492"/>
    <lineage>
        <taxon>Eukaryota</taxon>
        <taxon>Fungi</taxon>
        <taxon>Fungi incertae sedis</taxon>
        <taxon>Mucoromycota</taxon>
        <taxon>Glomeromycotina</taxon>
        <taxon>Glomeromycetes</taxon>
        <taxon>Diversisporales</taxon>
        <taxon>Gigasporaceae</taxon>
        <taxon>Racocetra</taxon>
    </lineage>
</organism>
<keyword evidence="2" id="KW-1185">Reference proteome</keyword>
<comment type="caution">
    <text evidence="1">The sequence shown here is derived from an EMBL/GenBank/DDBJ whole genome shotgun (WGS) entry which is preliminary data.</text>
</comment>
<sequence>MTNIHITPEELVTTGTIVLELYYGPYLRDWWLFSKEYQEHIPYPIPIHLELEIMIQLNQISFIIRVVHYVHSYLQPGYICKGGGQSSSVMTNSSVAITSVYQAIFGTKTKIAGPSYLELEQTKTFQKLLEDVIFHPFIIEIENLSIFVSSLGKITCSNKKHLFDLNLKKAISKSSEKWYQIFQNWKQQKSNIIELYTHLRKTYGSNYEFREREVRAWHAIFHATGCLDITPYDKQLSE</sequence>
<feature type="non-terminal residue" evidence="1">
    <location>
        <position position="1"/>
    </location>
</feature>
<proteinExistence type="predicted"/>
<dbReference type="AlphaFoldDB" id="A0A9N9IQ33"/>
<name>A0A9N9IQ33_9GLOM</name>
<gene>
    <name evidence="1" type="ORF">RFULGI_LOCUS13151</name>
</gene>
<protein>
    <submittedName>
        <fullName evidence="1">17733_t:CDS:1</fullName>
    </submittedName>
</protein>
<dbReference type="OrthoDB" id="2437917at2759"/>
<reference evidence="1" key="1">
    <citation type="submission" date="2021-06" db="EMBL/GenBank/DDBJ databases">
        <authorList>
            <person name="Kallberg Y."/>
            <person name="Tangrot J."/>
            <person name="Rosling A."/>
        </authorList>
    </citation>
    <scope>NUCLEOTIDE SEQUENCE</scope>
    <source>
        <strain evidence="1">IN212</strain>
    </source>
</reference>